<dbReference type="PROSITE" id="PS51000">
    <property type="entry name" value="HTH_DEOR_2"/>
    <property type="match status" value="1"/>
</dbReference>
<dbReference type="SMART" id="SM00420">
    <property type="entry name" value="HTH_DEOR"/>
    <property type="match status" value="1"/>
</dbReference>
<dbReference type="PANTHER" id="PTHR30363:SF4">
    <property type="entry name" value="GLYCEROL-3-PHOSPHATE REGULON REPRESSOR"/>
    <property type="match status" value="1"/>
</dbReference>
<dbReference type="PRINTS" id="PR00037">
    <property type="entry name" value="HTHLACR"/>
</dbReference>
<dbReference type="InterPro" id="IPR036390">
    <property type="entry name" value="WH_DNA-bd_sf"/>
</dbReference>
<dbReference type="PROSITE" id="PS00894">
    <property type="entry name" value="HTH_DEOR_1"/>
    <property type="match status" value="1"/>
</dbReference>
<dbReference type="EMBL" id="LZEX01000001">
    <property type="protein sequence ID" value="OBU11575.1"/>
    <property type="molecule type" value="Genomic_DNA"/>
</dbReference>
<dbReference type="InterPro" id="IPR018356">
    <property type="entry name" value="Tscrpt_reg_HTH_DeoR_CS"/>
</dbReference>
<dbReference type="Pfam" id="PF00455">
    <property type="entry name" value="DeoRC"/>
    <property type="match status" value="1"/>
</dbReference>
<keyword evidence="4" id="KW-0804">Transcription</keyword>
<accession>A0A1B8HQ09</accession>
<dbReference type="InterPro" id="IPR014036">
    <property type="entry name" value="DeoR-like_C"/>
</dbReference>
<evidence type="ECO:0000256" key="3">
    <source>
        <dbReference type="ARBA" id="ARBA00023125"/>
    </source>
</evidence>
<evidence type="ECO:0000259" key="5">
    <source>
        <dbReference type="PROSITE" id="PS51000"/>
    </source>
</evidence>
<gene>
    <name evidence="6" type="ORF">AYY17_02320</name>
</gene>
<dbReference type="GO" id="GO:0003677">
    <property type="term" value="F:DNA binding"/>
    <property type="evidence" value="ECO:0007669"/>
    <property type="project" value="UniProtKB-KW"/>
</dbReference>
<evidence type="ECO:0000256" key="2">
    <source>
        <dbReference type="ARBA" id="ARBA00023015"/>
    </source>
</evidence>
<proteinExistence type="predicted"/>
<dbReference type="Gene3D" id="1.10.10.10">
    <property type="entry name" value="Winged helix-like DNA-binding domain superfamily/Winged helix DNA-binding domain"/>
    <property type="match status" value="1"/>
</dbReference>
<dbReference type="STRING" id="368603.AYY16_05835"/>
<keyword evidence="3" id="KW-0238">DNA-binding</keyword>
<protein>
    <submittedName>
        <fullName evidence="6">Decarboxylase</fullName>
    </submittedName>
</protein>
<feature type="domain" description="HTH deoR-type" evidence="5">
    <location>
        <begin position="8"/>
        <end position="63"/>
    </location>
</feature>
<keyword evidence="2" id="KW-0805">Transcription regulation</keyword>
<dbReference type="InterPro" id="IPR050313">
    <property type="entry name" value="Carb_Metab_HTH_regulators"/>
</dbReference>
<dbReference type="PANTHER" id="PTHR30363">
    <property type="entry name" value="HTH-TYPE TRANSCRIPTIONAL REGULATOR SRLR-RELATED"/>
    <property type="match status" value="1"/>
</dbReference>
<dbReference type="Pfam" id="PF08220">
    <property type="entry name" value="HTH_DeoR"/>
    <property type="match status" value="1"/>
</dbReference>
<dbReference type="InterPro" id="IPR036388">
    <property type="entry name" value="WH-like_DNA-bd_sf"/>
</dbReference>
<dbReference type="GO" id="GO:0003700">
    <property type="term" value="F:DNA-binding transcription factor activity"/>
    <property type="evidence" value="ECO:0007669"/>
    <property type="project" value="InterPro"/>
</dbReference>
<dbReference type="SUPFAM" id="SSF46785">
    <property type="entry name" value="Winged helix' DNA-binding domain"/>
    <property type="match status" value="1"/>
</dbReference>
<evidence type="ECO:0000313" key="7">
    <source>
        <dbReference type="Proteomes" id="UP000092247"/>
    </source>
</evidence>
<dbReference type="SUPFAM" id="SSF100950">
    <property type="entry name" value="NagB/RpiA/CoA transferase-like"/>
    <property type="match status" value="1"/>
</dbReference>
<organism evidence="6 7">
    <name type="scientific">Morganella psychrotolerans</name>
    <dbReference type="NCBI Taxonomy" id="368603"/>
    <lineage>
        <taxon>Bacteria</taxon>
        <taxon>Pseudomonadati</taxon>
        <taxon>Pseudomonadota</taxon>
        <taxon>Gammaproteobacteria</taxon>
        <taxon>Enterobacterales</taxon>
        <taxon>Morganellaceae</taxon>
        <taxon>Morganella</taxon>
    </lineage>
</organism>
<dbReference type="InterPro" id="IPR037171">
    <property type="entry name" value="NagB/RpiA_transferase-like"/>
</dbReference>
<reference evidence="6 7" key="1">
    <citation type="submission" date="2016-06" db="EMBL/GenBank/DDBJ databases">
        <authorList>
            <person name="Kjaerup R.B."/>
            <person name="Dalgaard T.S."/>
            <person name="Juul-Madsen H.R."/>
        </authorList>
    </citation>
    <scope>NUCLEOTIDE SEQUENCE [LARGE SCALE GENOMIC DNA]</scope>
    <source>
        <strain evidence="6 7">GCSL-Mp3</strain>
    </source>
</reference>
<dbReference type="SMART" id="SM01134">
    <property type="entry name" value="DeoRC"/>
    <property type="match status" value="1"/>
</dbReference>
<dbReference type="Proteomes" id="UP000092247">
    <property type="component" value="Unassembled WGS sequence"/>
</dbReference>
<sequence length="256" mass="27459">MLDYAAFPEQRQSLIRQLLQTEGRVQCSALVTQLGVSEHTIRRDLQVLAEEGLCKRVYGGAVSVLGEVADFQQRIGQNSAEKENIALGCAGLIKNNTTVFLDSGSLNLLLAQQMPADFSLTVVTHTPLTAAQLTKYPQFELIVLGGKLHQPSGACLGIEALQQLSNLYIDLCFLGGCAMDADGGVTVSGFEEAAFKRALVQQSNQVVTGITAGKLGRIARHRVAGCQDLSYIVLGRSTPQSARDLLIQQGLSLVMV</sequence>
<name>A0A1B8HQ09_9GAMM</name>
<comment type="caution">
    <text evidence="6">The sequence shown here is derived from an EMBL/GenBank/DDBJ whole genome shotgun (WGS) entry which is preliminary data.</text>
</comment>
<dbReference type="RefSeq" id="WP_067420951.1">
    <property type="nucleotide sequence ID" value="NZ_LZEX01000001.1"/>
</dbReference>
<dbReference type="AlphaFoldDB" id="A0A1B8HQ09"/>
<dbReference type="InterPro" id="IPR001034">
    <property type="entry name" value="DeoR_HTH"/>
</dbReference>
<evidence type="ECO:0000313" key="6">
    <source>
        <dbReference type="EMBL" id="OBU11575.1"/>
    </source>
</evidence>
<keyword evidence="1" id="KW-0678">Repressor</keyword>
<evidence type="ECO:0000256" key="4">
    <source>
        <dbReference type="ARBA" id="ARBA00023163"/>
    </source>
</evidence>
<evidence type="ECO:0000256" key="1">
    <source>
        <dbReference type="ARBA" id="ARBA00022491"/>
    </source>
</evidence>